<dbReference type="AlphaFoldDB" id="A0A0H3A595"/>
<dbReference type="Proteomes" id="UP000009173">
    <property type="component" value="Chromosome"/>
</dbReference>
<dbReference type="EMBL" id="CP000527">
    <property type="protein sequence ID" value="ABM27187.1"/>
    <property type="molecule type" value="Genomic_DNA"/>
</dbReference>
<sequence>MQLSLWTIALFSLAEVALLGLLLLFFVRLRRSETLLSRLQANQESLLERLRQNAELEAELVASFAQRQHELRRLDMELEERAATMEKLIRQAEEVSRSPHFLREVIVNGRRKGRTIEDLARVTGLARDEVEIILTRAGER</sequence>
<keyword evidence="2" id="KW-1133">Transmembrane helix</keyword>
<evidence type="ECO:0000256" key="1">
    <source>
        <dbReference type="SAM" id="Coils"/>
    </source>
</evidence>
<keyword evidence="2" id="KW-0472">Membrane</keyword>
<dbReference type="KEGG" id="dvl:Dvul_0163"/>
<dbReference type="RefSeq" id="WP_011791429.1">
    <property type="nucleotide sequence ID" value="NC_008751.1"/>
</dbReference>
<dbReference type="HOGENOM" id="CLU_1851968_0_0_7"/>
<evidence type="ECO:0000256" key="2">
    <source>
        <dbReference type="SAM" id="Phobius"/>
    </source>
</evidence>
<feature type="transmembrane region" description="Helical" evidence="2">
    <location>
        <begin position="6"/>
        <end position="27"/>
    </location>
</feature>
<evidence type="ECO:0000313" key="3">
    <source>
        <dbReference type="EMBL" id="ABM27187.1"/>
    </source>
</evidence>
<protein>
    <recommendedName>
        <fullName evidence="5">DUF2802 domain-containing protein</fullName>
    </recommendedName>
</protein>
<evidence type="ECO:0008006" key="5">
    <source>
        <dbReference type="Google" id="ProtNLM"/>
    </source>
</evidence>
<proteinExistence type="predicted"/>
<name>A0A0H3A595_NITV4</name>
<reference evidence="4" key="1">
    <citation type="journal article" date="2009" name="Environ. Microbiol.">
        <title>Contribution of mobile genetic elements to Desulfovibrio vulgaris genome plasticity.</title>
        <authorList>
            <person name="Walker C.B."/>
            <person name="Stolyar S."/>
            <person name="Chivian D."/>
            <person name="Pinel N."/>
            <person name="Gabster J.A."/>
            <person name="Dehal P.S."/>
            <person name="He Z."/>
            <person name="Yang Z.K."/>
            <person name="Yen H.C."/>
            <person name="Zhou J."/>
            <person name="Wall J.D."/>
            <person name="Hazen T.C."/>
            <person name="Arkin A.P."/>
            <person name="Stahl D.A."/>
        </authorList>
    </citation>
    <scope>NUCLEOTIDE SEQUENCE [LARGE SCALE GENOMIC DNA]</scope>
    <source>
        <strain evidence="4">DP4</strain>
    </source>
</reference>
<keyword evidence="1" id="KW-0175">Coiled coil</keyword>
<gene>
    <name evidence="3" type="ordered locus">Dvul_0163</name>
</gene>
<accession>A0A0H3A595</accession>
<organism evidence="3 4">
    <name type="scientific">Nitratidesulfovibrio vulgaris (strain DP4)</name>
    <name type="common">Desulfovibrio vulgaris</name>
    <dbReference type="NCBI Taxonomy" id="391774"/>
    <lineage>
        <taxon>Bacteria</taxon>
        <taxon>Pseudomonadati</taxon>
        <taxon>Thermodesulfobacteriota</taxon>
        <taxon>Desulfovibrionia</taxon>
        <taxon>Desulfovibrionales</taxon>
        <taxon>Desulfovibrionaceae</taxon>
        <taxon>Nitratidesulfovibrio</taxon>
    </lineage>
</organism>
<evidence type="ECO:0000313" key="4">
    <source>
        <dbReference type="Proteomes" id="UP000009173"/>
    </source>
</evidence>
<keyword evidence="2" id="KW-0812">Transmembrane</keyword>
<feature type="coiled-coil region" evidence="1">
    <location>
        <begin position="29"/>
        <end position="95"/>
    </location>
</feature>